<feature type="compositionally biased region" description="Low complexity" evidence="1">
    <location>
        <begin position="7"/>
        <end position="23"/>
    </location>
</feature>
<keyword evidence="2" id="KW-0812">Transmembrane</keyword>
<feature type="region of interest" description="Disordered" evidence="1">
    <location>
        <begin position="1"/>
        <end position="29"/>
    </location>
</feature>
<dbReference type="EMBL" id="LBWA01000021">
    <property type="protein sequence ID" value="KKQ96939.1"/>
    <property type="molecule type" value="Genomic_DNA"/>
</dbReference>
<evidence type="ECO:0000313" key="4">
    <source>
        <dbReference type="Proteomes" id="UP000034325"/>
    </source>
</evidence>
<comment type="caution">
    <text evidence="3">The sequence shown here is derived from an EMBL/GenBank/DDBJ whole genome shotgun (WGS) entry which is preliminary data.</text>
</comment>
<name>A0A0G0PFM4_9BACT</name>
<keyword evidence="2" id="KW-0472">Membrane</keyword>
<sequence length="87" mass="9323">MQDDSQTHTTQNPQPVTQPVATPITPPPPTLSELPARAGFVLRGGAYIVDTFIVGIPIVILVSFFPGMDEVSTQGLLGLLLLVYFCL</sequence>
<reference evidence="3 4" key="1">
    <citation type="journal article" date="2015" name="Nature">
        <title>rRNA introns, odd ribosomes, and small enigmatic genomes across a large radiation of phyla.</title>
        <authorList>
            <person name="Brown C.T."/>
            <person name="Hug L.A."/>
            <person name="Thomas B.C."/>
            <person name="Sharon I."/>
            <person name="Castelle C.J."/>
            <person name="Singh A."/>
            <person name="Wilkins M.J."/>
            <person name="Williams K.H."/>
            <person name="Banfield J.F."/>
        </authorList>
    </citation>
    <scope>NUCLEOTIDE SEQUENCE [LARGE SCALE GENOMIC DNA]</scope>
</reference>
<evidence type="ECO:0000313" key="3">
    <source>
        <dbReference type="EMBL" id="KKQ96939.1"/>
    </source>
</evidence>
<accession>A0A0G0PFM4</accession>
<organism evidence="3 4">
    <name type="scientific">Candidatus Woesebacteria bacterium GW2011_GWA1_39_12</name>
    <dbReference type="NCBI Taxonomy" id="1618549"/>
    <lineage>
        <taxon>Bacteria</taxon>
        <taxon>Candidatus Woeseibacteriota</taxon>
    </lineage>
</organism>
<feature type="transmembrane region" description="Helical" evidence="2">
    <location>
        <begin position="47"/>
        <end position="65"/>
    </location>
</feature>
<protein>
    <submittedName>
        <fullName evidence="3">Uncharacterized protein</fullName>
    </submittedName>
</protein>
<dbReference type="Proteomes" id="UP000034325">
    <property type="component" value="Unassembled WGS sequence"/>
</dbReference>
<evidence type="ECO:0000256" key="2">
    <source>
        <dbReference type="SAM" id="Phobius"/>
    </source>
</evidence>
<gene>
    <name evidence="3" type="ORF">UT23_C0021G0002</name>
</gene>
<evidence type="ECO:0000256" key="1">
    <source>
        <dbReference type="SAM" id="MobiDB-lite"/>
    </source>
</evidence>
<proteinExistence type="predicted"/>
<dbReference type="AlphaFoldDB" id="A0A0G0PFM4"/>
<keyword evidence="2" id="KW-1133">Transmembrane helix</keyword>